<dbReference type="SUPFAM" id="SSF51735">
    <property type="entry name" value="NAD(P)-binding Rossmann-fold domains"/>
    <property type="match status" value="2"/>
</dbReference>
<dbReference type="InterPro" id="IPR036291">
    <property type="entry name" value="NAD(P)-bd_dom_sf"/>
</dbReference>
<feature type="region of interest" description="Disordered" evidence="1">
    <location>
        <begin position="253"/>
        <end position="290"/>
    </location>
</feature>
<keyword evidence="2" id="KW-0812">Transmembrane</keyword>
<evidence type="ECO:0000313" key="5">
    <source>
        <dbReference type="EMBL" id="SDJ91552.1"/>
    </source>
</evidence>
<feature type="transmembrane region" description="Helical" evidence="2">
    <location>
        <begin position="69"/>
        <end position="94"/>
    </location>
</feature>
<dbReference type="GO" id="GO:0006813">
    <property type="term" value="P:potassium ion transport"/>
    <property type="evidence" value="ECO:0007669"/>
    <property type="project" value="InterPro"/>
</dbReference>
<evidence type="ECO:0000256" key="2">
    <source>
        <dbReference type="SAM" id="Phobius"/>
    </source>
</evidence>
<dbReference type="Proteomes" id="UP000198882">
    <property type="component" value="Unassembled WGS sequence"/>
</dbReference>
<dbReference type="AlphaFoldDB" id="A0A1G8XLN3"/>
<feature type="compositionally biased region" description="Basic and acidic residues" evidence="1">
    <location>
        <begin position="258"/>
        <end position="277"/>
    </location>
</feature>
<dbReference type="InterPro" id="IPR003148">
    <property type="entry name" value="RCK_N"/>
</dbReference>
<feature type="transmembrane region" description="Helical" evidence="2">
    <location>
        <begin position="9"/>
        <end position="28"/>
    </location>
</feature>
<dbReference type="PANTHER" id="PTHR43833:SF9">
    <property type="entry name" value="POTASSIUM CHANNEL PROTEIN YUGO-RELATED"/>
    <property type="match status" value="1"/>
</dbReference>
<evidence type="ECO:0000259" key="4">
    <source>
        <dbReference type="PROSITE" id="PS51202"/>
    </source>
</evidence>
<dbReference type="Gene3D" id="3.40.50.720">
    <property type="entry name" value="NAD(P)-binding Rossmann-like Domain"/>
    <property type="match status" value="2"/>
</dbReference>
<protein>
    <submittedName>
        <fullName evidence="5">Trk K+ transport system, NAD-binding component</fullName>
    </submittedName>
</protein>
<dbReference type="SUPFAM" id="SSF116726">
    <property type="entry name" value="TrkA C-terminal domain-like"/>
    <property type="match status" value="1"/>
</dbReference>
<dbReference type="STRING" id="1095776.SAMN04515672_1816"/>
<dbReference type="Gene3D" id="1.10.287.70">
    <property type="match status" value="1"/>
</dbReference>
<dbReference type="PROSITE" id="PS51202">
    <property type="entry name" value="RCK_C"/>
    <property type="match status" value="1"/>
</dbReference>
<keyword evidence="2" id="KW-1133">Transmembrane helix</keyword>
<dbReference type="GO" id="GO:0008324">
    <property type="term" value="F:monoatomic cation transmembrane transporter activity"/>
    <property type="evidence" value="ECO:0007669"/>
    <property type="project" value="InterPro"/>
</dbReference>
<evidence type="ECO:0000313" key="6">
    <source>
        <dbReference type="Proteomes" id="UP000198882"/>
    </source>
</evidence>
<dbReference type="PANTHER" id="PTHR43833">
    <property type="entry name" value="POTASSIUM CHANNEL PROTEIN 2-RELATED-RELATED"/>
    <property type="match status" value="1"/>
</dbReference>
<dbReference type="RefSeq" id="WP_245724178.1">
    <property type="nucleotide sequence ID" value="NZ_FNFE01000002.1"/>
</dbReference>
<gene>
    <name evidence="5" type="ORF">SAMN04515672_1816</name>
</gene>
<dbReference type="InterPro" id="IPR006037">
    <property type="entry name" value="RCK_C"/>
</dbReference>
<feature type="domain" description="RCK N-terminal" evidence="3">
    <location>
        <begin position="110"/>
        <end position="226"/>
    </location>
</feature>
<evidence type="ECO:0000259" key="3">
    <source>
        <dbReference type="PROSITE" id="PS51201"/>
    </source>
</evidence>
<dbReference type="EMBL" id="FNFE01000002">
    <property type="protein sequence ID" value="SDJ91552.1"/>
    <property type="molecule type" value="Genomic_DNA"/>
</dbReference>
<proteinExistence type="predicted"/>
<organism evidence="5 6">
    <name type="scientific">Natronorubrum texcoconense</name>
    <dbReference type="NCBI Taxonomy" id="1095776"/>
    <lineage>
        <taxon>Archaea</taxon>
        <taxon>Methanobacteriati</taxon>
        <taxon>Methanobacteriota</taxon>
        <taxon>Stenosarchaea group</taxon>
        <taxon>Halobacteria</taxon>
        <taxon>Halobacteriales</taxon>
        <taxon>Natrialbaceae</taxon>
        <taxon>Natronorubrum</taxon>
    </lineage>
</organism>
<keyword evidence="2" id="KW-0472">Membrane</keyword>
<accession>A0A1G8XLN3</accession>
<dbReference type="Gene3D" id="3.30.70.1450">
    <property type="entry name" value="Regulator of K+ conductance, C-terminal domain"/>
    <property type="match status" value="1"/>
</dbReference>
<dbReference type="InterPro" id="IPR050721">
    <property type="entry name" value="Trk_Ktr_HKT_K-transport"/>
</dbReference>
<dbReference type="SUPFAM" id="SSF81324">
    <property type="entry name" value="Voltage-gated potassium channels"/>
    <property type="match status" value="1"/>
</dbReference>
<dbReference type="PROSITE" id="PS51201">
    <property type="entry name" value="RCK_N"/>
    <property type="match status" value="1"/>
</dbReference>
<sequence>MARLGFRLVAYVGSFLLLTAIYVAVYQWGMATLEGESRSWFHALEVVIQSMTTTGYGQDAPWETLAMTALMVAIQVTGIAYIFVAIPLFVVPWLQTIVEPTPPADVSELEDHVIIVGYTALCESLVDELESDGTEYVVLEPDEERARSLHEAGLVVLHGDPAAADTLEDAQVGDALAVVVDASKTEQIAAVIELDQRDDDPRVLALVVDPSHARYLRYAGADEVLSPKHRLGKALGDKVRPVVDADFDLEVAPASADDTARSDTTDRQRTNDRDGHGDTNPPEAADTRDDGLQLVEYPIHPGSDLYGEPLSDCRSIETEGVTLLGAWVRGDFLRSLSTDVHVDVNTTLLLAGTADSIESVAEATGLSGSCYRPQSEPVVVAGTGTVGASVIGTLERSDVETVVLDRHDGDLVDVVGDATTEAGLAAAALSDAGTLILALDDDVTTLLATLVARELEPDLEIFAAATRSENVGRLRDAGATYALGLASVAGRMLALRIFERETMTFSDRIRLRRVDVPGSTTDPLDRETIRDRTGCAVVARERDGDVGPLLEGETPAATDRLVLAGTESELEAFREAYGERSVG</sequence>
<dbReference type="InterPro" id="IPR036721">
    <property type="entry name" value="RCK_C_sf"/>
</dbReference>
<dbReference type="Pfam" id="PF02254">
    <property type="entry name" value="TrkA_N"/>
    <property type="match status" value="2"/>
</dbReference>
<name>A0A1G8XLN3_9EURY</name>
<feature type="domain" description="RCK C-terminal" evidence="4">
    <location>
        <begin position="282"/>
        <end position="366"/>
    </location>
</feature>
<keyword evidence="6" id="KW-1185">Reference proteome</keyword>
<evidence type="ECO:0000256" key="1">
    <source>
        <dbReference type="SAM" id="MobiDB-lite"/>
    </source>
</evidence>
<reference evidence="6" key="1">
    <citation type="submission" date="2016-10" db="EMBL/GenBank/DDBJ databases">
        <authorList>
            <person name="Varghese N."/>
            <person name="Submissions S."/>
        </authorList>
    </citation>
    <scope>NUCLEOTIDE SEQUENCE [LARGE SCALE GENOMIC DNA]</scope>
    <source>
        <strain evidence="6">B4,CECT 8067,JCM 17497</strain>
    </source>
</reference>